<dbReference type="AlphaFoldDB" id="X1W0G1"/>
<keyword evidence="3" id="KW-0808">Transferase</keyword>
<dbReference type="GO" id="GO:0000155">
    <property type="term" value="F:phosphorelay sensor kinase activity"/>
    <property type="evidence" value="ECO:0007669"/>
    <property type="project" value="TreeGrafter"/>
</dbReference>
<accession>X1W0G1</accession>
<evidence type="ECO:0000256" key="2">
    <source>
        <dbReference type="ARBA" id="ARBA00012438"/>
    </source>
</evidence>
<gene>
    <name evidence="6" type="ORF">S12H4_62609</name>
</gene>
<dbReference type="GO" id="GO:0005886">
    <property type="term" value="C:plasma membrane"/>
    <property type="evidence" value="ECO:0007669"/>
    <property type="project" value="TreeGrafter"/>
</dbReference>
<evidence type="ECO:0000313" key="6">
    <source>
        <dbReference type="EMBL" id="GAJ20145.1"/>
    </source>
</evidence>
<organism evidence="6">
    <name type="scientific">marine sediment metagenome</name>
    <dbReference type="NCBI Taxonomy" id="412755"/>
    <lineage>
        <taxon>unclassified sequences</taxon>
        <taxon>metagenomes</taxon>
        <taxon>ecological metagenomes</taxon>
    </lineage>
</organism>
<dbReference type="PROSITE" id="PS50109">
    <property type="entry name" value="HIS_KIN"/>
    <property type="match status" value="1"/>
</dbReference>
<dbReference type="EMBL" id="BARW01042089">
    <property type="protein sequence ID" value="GAJ20145.1"/>
    <property type="molecule type" value="Genomic_DNA"/>
</dbReference>
<dbReference type="InterPro" id="IPR004358">
    <property type="entry name" value="Sig_transdc_His_kin-like_C"/>
</dbReference>
<dbReference type="CDD" id="cd00075">
    <property type="entry name" value="HATPase"/>
    <property type="match status" value="1"/>
</dbReference>
<dbReference type="PANTHER" id="PTHR43047:SF72">
    <property type="entry name" value="OSMOSENSING HISTIDINE PROTEIN KINASE SLN1"/>
    <property type="match status" value="1"/>
</dbReference>
<comment type="catalytic activity">
    <reaction evidence="1">
        <text>ATP + protein L-histidine = ADP + protein N-phospho-L-histidine.</text>
        <dbReference type="EC" id="2.7.13.3"/>
    </reaction>
</comment>
<evidence type="ECO:0000259" key="5">
    <source>
        <dbReference type="PROSITE" id="PS50109"/>
    </source>
</evidence>
<evidence type="ECO:0000256" key="4">
    <source>
        <dbReference type="ARBA" id="ARBA00022777"/>
    </source>
</evidence>
<dbReference type="PRINTS" id="PR00344">
    <property type="entry name" value="BCTRLSENSOR"/>
</dbReference>
<evidence type="ECO:0000256" key="1">
    <source>
        <dbReference type="ARBA" id="ARBA00000085"/>
    </source>
</evidence>
<dbReference type="InterPro" id="IPR005467">
    <property type="entry name" value="His_kinase_dom"/>
</dbReference>
<protein>
    <recommendedName>
        <fullName evidence="2">histidine kinase</fullName>
        <ecNumber evidence="2">2.7.13.3</ecNumber>
    </recommendedName>
</protein>
<proteinExistence type="predicted"/>
<keyword evidence="4" id="KW-0418">Kinase</keyword>
<dbReference type="InterPro" id="IPR036890">
    <property type="entry name" value="HATPase_C_sf"/>
</dbReference>
<dbReference type="Pfam" id="PF02518">
    <property type="entry name" value="HATPase_c"/>
    <property type="match status" value="1"/>
</dbReference>
<dbReference type="InterPro" id="IPR003594">
    <property type="entry name" value="HATPase_dom"/>
</dbReference>
<evidence type="ECO:0000256" key="3">
    <source>
        <dbReference type="ARBA" id="ARBA00022679"/>
    </source>
</evidence>
<name>X1W0G1_9ZZZZ</name>
<feature type="non-terminal residue" evidence="6">
    <location>
        <position position="1"/>
    </location>
</feature>
<dbReference type="SUPFAM" id="SSF55874">
    <property type="entry name" value="ATPase domain of HSP90 chaperone/DNA topoisomerase II/histidine kinase"/>
    <property type="match status" value="1"/>
</dbReference>
<feature type="domain" description="Histidine kinase" evidence="5">
    <location>
        <begin position="1"/>
        <end position="67"/>
    </location>
</feature>
<dbReference type="GO" id="GO:0009927">
    <property type="term" value="F:histidine phosphotransfer kinase activity"/>
    <property type="evidence" value="ECO:0007669"/>
    <property type="project" value="TreeGrafter"/>
</dbReference>
<dbReference type="EC" id="2.7.13.3" evidence="2"/>
<dbReference type="PANTHER" id="PTHR43047">
    <property type="entry name" value="TWO-COMPONENT HISTIDINE PROTEIN KINASE"/>
    <property type="match status" value="1"/>
</dbReference>
<dbReference type="Gene3D" id="3.30.565.10">
    <property type="entry name" value="Histidine kinase-like ATPase, C-terminal domain"/>
    <property type="match status" value="1"/>
</dbReference>
<dbReference type="SMART" id="SM00387">
    <property type="entry name" value="HATPase_c"/>
    <property type="match status" value="1"/>
</dbReference>
<reference evidence="6" key="1">
    <citation type="journal article" date="2014" name="Front. Microbiol.">
        <title>High frequency of phylogenetically diverse reductive dehalogenase-homologous genes in deep subseafloor sedimentary metagenomes.</title>
        <authorList>
            <person name="Kawai M."/>
            <person name="Futagami T."/>
            <person name="Toyoda A."/>
            <person name="Takaki Y."/>
            <person name="Nishi S."/>
            <person name="Hori S."/>
            <person name="Arai W."/>
            <person name="Tsubouchi T."/>
            <person name="Morono Y."/>
            <person name="Uchiyama I."/>
            <person name="Ito T."/>
            <person name="Fujiyama A."/>
            <person name="Inagaki F."/>
            <person name="Takami H."/>
        </authorList>
    </citation>
    <scope>NUCLEOTIDE SEQUENCE</scope>
    <source>
        <strain evidence="6">Expedition CK06-06</strain>
    </source>
</reference>
<comment type="caution">
    <text evidence="6">The sequence shown here is derived from an EMBL/GenBank/DDBJ whole genome shotgun (WGS) entry which is preliminary data.</text>
</comment>
<sequence>HGIGIPKEAMPHLFERFYRAEDLMARGGAGLGLYISKQIIEAHGGCIWAESKVGKGTTVSFTLPLDQVGGDSHE</sequence>